<keyword evidence="11" id="KW-1185">Reference proteome</keyword>
<proteinExistence type="inferred from homology"/>
<dbReference type="GO" id="GO:0005737">
    <property type="term" value="C:cytoplasm"/>
    <property type="evidence" value="ECO:0007669"/>
    <property type="project" value="UniProtKB-SubCell"/>
</dbReference>
<dbReference type="GO" id="GO:0044780">
    <property type="term" value="P:bacterial-type flagellum assembly"/>
    <property type="evidence" value="ECO:0007669"/>
    <property type="project" value="InterPro"/>
</dbReference>
<keyword evidence="5 9" id="KW-1015">Disulfide bond</keyword>
<evidence type="ECO:0000313" key="11">
    <source>
        <dbReference type="Proteomes" id="UP000198505"/>
    </source>
</evidence>
<keyword evidence="10" id="KW-0969">Cilium</keyword>
<dbReference type="GO" id="GO:0045893">
    <property type="term" value="P:positive regulation of DNA-templated transcription"/>
    <property type="evidence" value="ECO:0007669"/>
    <property type="project" value="InterPro"/>
</dbReference>
<evidence type="ECO:0000313" key="10">
    <source>
        <dbReference type="EMBL" id="SES00863.1"/>
    </source>
</evidence>
<evidence type="ECO:0000256" key="9">
    <source>
        <dbReference type="HAMAP-Rule" id="MF_00725"/>
    </source>
</evidence>
<keyword evidence="10" id="KW-0966">Cell projection</keyword>
<dbReference type="Gene3D" id="1.10.4000.10">
    <property type="entry name" value="Flagellar transcriptional activator FlhD"/>
    <property type="match status" value="1"/>
</dbReference>
<dbReference type="EMBL" id="FOGS01000005">
    <property type="protein sequence ID" value="SES00863.1"/>
    <property type="molecule type" value="Genomic_DNA"/>
</dbReference>
<reference evidence="11" key="1">
    <citation type="submission" date="2016-10" db="EMBL/GenBank/DDBJ databases">
        <authorList>
            <person name="Varghese N."/>
            <person name="Submissions S."/>
        </authorList>
    </citation>
    <scope>NUCLEOTIDE SEQUENCE [LARGE SCALE GENOMIC DNA]</scope>
    <source>
        <strain evidence="11">CGMCC 1.6495</strain>
    </source>
</reference>
<keyword evidence="4 9" id="KW-0238">DNA-binding</keyword>
<evidence type="ECO:0000256" key="1">
    <source>
        <dbReference type="ARBA" id="ARBA00022490"/>
    </source>
</evidence>
<dbReference type="Proteomes" id="UP000198505">
    <property type="component" value="Unassembled WGS sequence"/>
</dbReference>
<evidence type="ECO:0000256" key="3">
    <source>
        <dbReference type="ARBA" id="ARBA00023015"/>
    </source>
</evidence>
<evidence type="ECO:0000256" key="2">
    <source>
        <dbReference type="ARBA" id="ARBA00022795"/>
    </source>
</evidence>
<dbReference type="Pfam" id="PF05247">
    <property type="entry name" value="FlhD"/>
    <property type="match status" value="1"/>
</dbReference>
<dbReference type="GO" id="GO:1902208">
    <property type="term" value="P:regulation of bacterial-type flagellum assembly"/>
    <property type="evidence" value="ECO:0007669"/>
    <property type="project" value="UniProtKB-UniRule"/>
</dbReference>
<protein>
    <recommendedName>
        <fullName evidence="9">Flagellar transcriptional regulator FlhD</fullName>
    </recommendedName>
</protein>
<gene>
    <name evidence="9" type="primary">flhD</name>
    <name evidence="10" type="ORF">SAMN04487958_105229</name>
</gene>
<comment type="similarity">
    <text evidence="9">Belongs to the FlhD family.</text>
</comment>
<keyword evidence="7 9" id="KW-0804">Transcription</keyword>
<feature type="disulfide bond" description="Interchain" evidence="9">
    <location>
        <position position="65"/>
    </location>
</feature>
<evidence type="ECO:0000256" key="5">
    <source>
        <dbReference type="ARBA" id="ARBA00023157"/>
    </source>
</evidence>
<name>A0A1H9TVT5_9GAMM</name>
<evidence type="ECO:0000256" key="6">
    <source>
        <dbReference type="ARBA" id="ARBA00023159"/>
    </source>
</evidence>
<comment type="subunit">
    <text evidence="9">Homodimer; disulfide-linked. Forms a heterohexamer composed of two FlhC and four FlhD subunits. Each FlhC binds a FlhD dimer, forming a heterotrimer, and a hexamer assembles by dimerization of two heterotrimers.</text>
</comment>
<comment type="domain">
    <text evidence="9">The C-terminal region contains a putative helix-turn-helix (HTH) motif, suggesting that this region may bind DNA.</text>
</comment>
<sequence length="110" mass="12335">MSQTSFLDEIQEINLAYLLLAQRLLSEDREAAMFRLKIDGEVADLILSLNARQLTKLSRTNQLICRFGQASIERLKQVTANPRDQGLASLHASLLLAGEEYESMPPEDST</sequence>
<evidence type="ECO:0000256" key="7">
    <source>
        <dbReference type="ARBA" id="ARBA00023163"/>
    </source>
</evidence>
<dbReference type="NCBIfam" id="NF002783">
    <property type="entry name" value="PRK02909.1-1"/>
    <property type="match status" value="1"/>
</dbReference>
<accession>A0A1H9TVT5</accession>
<keyword evidence="3 9" id="KW-0805">Transcription regulation</keyword>
<organism evidence="10 11">
    <name type="scientific">Vreelandella subterranea</name>
    <dbReference type="NCBI Taxonomy" id="416874"/>
    <lineage>
        <taxon>Bacteria</taxon>
        <taxon>Pseudomonadati</taxon>
        <taxon>Pseudomonadota</taxon>
        <taxon>Gammaproteobacteria</taxon>
        <taxon>Oceanospirillales</taxon>
        <taxon>Halomonadaceae</taxon>
        <taxon>Vreelandella</taxon>
    </lineage>
</organism>
<keyword evidence="10" id="KW-0282">Flagellum</keyword>
<dbReference type="HAMAP" id="MF_00725">
    <property type="entry name" value="FlhD"/>
    <property type="match status" value="1"/>
</dbReference>
<keyword evidence="1 9" id="KW-0963">Cytoplasm</keyword>
<dbReference type="STRING" id="416874.SAMN04487958_105229"/>
<comment type="subcellular location">
    <subcellularLocation>
        <location evidence="9">Cytoplasm</location>
    </subcellularLocation>
</comment>
<evidence type="ECO:0000256" key="4">
    <source>
        <dbReference type="ARBA" id="ARBA00023125"/>
    </source>
</evidence>
<keyword evidence="6 9" id="KW-0010">Activator</keyword>
<keyword evidence="2 9" id="KW-1005">Bacterial flagellum biogenesis</keyword>
<dbReference type="GO" id="GO:0003677">
    <property type="term" value="F:DNA binding"/>
    <property type="evidence" value="ECO:0007669"/>
    <property type="project" value="UniProtKB-UniRule"/>
</dbReference>
<dbReference type="InterPro" id="IPR036194">
    <property type="entry name" value="FlhD_sf"/>
</dbReference>
<dbReference type="AlphaFoldDB" id="A0A1H9TVT5"/>
<evidence type="ECO:0000256" key="8">
    <source>
        <dbReference type="ARBA" id="ARBA00025431"/>
    </source>
</evidence>
<dbReference type="RefSeq" id="WP_092827362.1">
    <property type="nucleotide sequence ID" value="NZ_FOGS01000005.1"/>
</dbReference>
<dbReference type="InterPro" id="IPR023559">
    <property type="entry name" value="Flagellar_FlhD"/>
</dbReference>
<comment type="function">
    <text evidence="8 9">Functions in complex with FlhC as a master transcriptional regulator that regulates transcription of several flagellar and non-flagellar operons by binding to their promoter region. Activates expression of class 2 flagellar genes, including fliA, which is a flagellum-specific sigma factor that turns on the class 3 genes. Also regulates genes whose products function in a variety of physiological pathways.</text>
</comment>
<dbReference type="SUPFAM" id="SSF63592">
    <property type="entry name" value="Flagellar transcriptional activator FlhD"/>
    <property type="match status" value="1"/>
</dbReference>